<keyword evidence="2" id="KW-0175">Coiled coil</keyword>
<dbReference type="GO" id="GO:0070072">
    <property type="term" value="P:vacuolar proton-transporting V-type ATPase complex assembly"/>
    <property type="evidence" value="ECO:0007669"/>
    <property type="project" value="InterPro"/>
</dbReference>
<gene>
    <name evidence="4" type="ORF">AMORRO_LOCUS7090</name>
</gene>
<dbReference type="EMBL" id="CAJVPV010005117">
    <property type="protein sequence ID" value="CAG8585138.1"/>
    <property type="molecule type" value="Genomic_DNA"/>
</dbReference>
<dbReference type="OrthoDB" id="408631at2759"/>
<evidence type="ECO:0000256" key="1">
    <source>
        <dbReference type="ARBA" id="ARBA00093634"/>
    </source>
</evidence>
<dbReference type="PANTHER" id="PTHR31996:SF2">
    <property type="entry name" value="COILED-COIL DOMAIN-CONTAINING PROTEIN 115"/>
    <property type="match status" value="1"/>
</dbReference>
<sequence>MDEICAKLDTVLTEYLGLISTFQEEWKKIGKELEGGFLQMAHAKYTMGPGRISQDQYDGRMQAFTRVLISQEEGGSVNNTSGATNFQYTLTSGQLEISKGISNDSNNSSSPLRRRAIESGEIVTDKPTKKRVLRDPLNWFGVLVPSSLRESQRHFKQGFSGMINIINLRGEIIKKEVEYQTLKREKERMMAETQTNLDGTKDE</sequence>
<protein>
    <recommendedName>
        <fullName evidence="1">Vacuolar ATPase assembly protein VMA22</fullName>
    </recommendedName>
</protein>
<evidence type="ECO:0000313" key="5">
    <source>
        <dbReference type="Proteomes" id="UP000789342"/>
    </source>
</evidence>
<dbReference type="GO" id="GO:0051082">
    <property type="term" value="F:unfolded protein binding"/>
    <property type="evidence" value="ECO:0007669"/>
    <property type="project" value="TreeGrafter"/>
</dbReference>
<proteinExistence type="predicted"/>
<feature type="coiled-coil region" evidence="2">
    <location>
        <begin position="165"/>
        <end position="203"/>
    </location>
</feature>
<evidence type="ECO:0000313" key="4">
    <source>
        <dbReference type="EMBL" id="CAG8585138.1"/>
    </source>
</evidence>
<keyword evidence="5" id="KW-1185">Reference proteome</keyword>
<feature type="region of interest" description="Disordered" evidence="3">
    <location>
        <begin position="99"/>
        <end position="120"/>
    </location>
</feature>
<dbReference type="GO" id="GO:1990871">
    <property type="term" value="C:Vma12-Vma22 assembly complex"/>
    <property type="evidence" value="ECO:0007669"/>
    <property type="project" value="TreeGrafter"/>
</dbReference>
<evidence type="ECO:0000256" key="2">
    <source>
        <dbReference type="SAM" id="Coils"/>
    </source>
</evidence>
<dbReference type="AlphaFoldDB" id="A0A9N9C342"/>
<dbReference type="Pfam" id="PF21730">
    <property type="entry name" value="Vma22_CCDC115"/>
    <property type="match status" value="1"/>
</dbReference>
<evidence type="ECO:0000256" key="3">
    <source>
        <dbReference type="SAM" id="MobiDB-lite"/>
    </source>
</evidence>
<feature type="compositionally biased region" description="Polar residues" evidence="3">
    <location>
        <begin position="99"/>
        <end position="111"/>
    </location>
</feature>
<name>A0A9N9C342_9GLOM</name>
<dbReference type="PANTHER" id="PTHR31996">
    <property type="entry name" value="COILED-COIL DOMAIN-CONTAINING PROTEIN 115"/>
    <property type="match status" value="1"/>
</dbReference>
<dbReference type="Proteomes" id="UP000789342">
    <property type="component" value="Unassembled WGS sequence"/>
</dbReference>
<dbReference type="InterPro" id="IPR040357">
    <property type="entry name" value="Vma22/CCDC115"/>
</dbReference>
<organism evidence="4 5">
    <name type="scientific">Acaulospora morrowiae</name>
    <dbReference type="NCBI Taxonomy" id="94023"/>
    <lineage>
        <taxon>Eukaryota</taxon>
        <taxon>Fungi</taxon>
        <taxon>Fungi incertae sedis</taxon>
        <taxon>Mucoromycota</taxon>
        <taxon>Glomeromycotina</taxon>
        <taxon>Glomeromycetes</taxon>
        <taxon>Diversisporales</taxon>
        <taxon>Acaulosporaceae</taxon>
        <taxon>Acaulospora</taxon>
    </lineage>
</organism>
<accession>A0A9N9C342</accession>
<comment type="caution">
    <text evidence="4">The sequence shown here is derived from an EMBL/GenBank/DDBJ whole genome shotgun (WGS) entry which is preliminary data.</text>
</comment>
<reference evidence="4" key="1">
    <citation type="submission" date="2021-06" db="EMBL/GenBank/DDBJ databases">
        <authorList>
            <person name="Kallberg Y."/>
            <person name="Tangrot J."/>
            <person name="Rosling A."/>
        </authorList>
    </citation>
    <scope>NUCLEOTIDE SEQUENCE</scope>
    <source>
        <strain evidence="4">CL551</strain>
    </source>
</reference>